<gene>
    <name evidence="3" type="ORF">RJ639_017029</name>
</gene>
<evidence type="ECO:0000313" key="4">
    <source>
        <dbReference type="Proteomes" id="UP001188597"/>
    </source>
</evidence>
<keyword evidence="2" id="KW-0472">Membrane</keyword>
<accession>A0AA89AKD6</accession>
<sequence>MYIGNITTCTARSNTGTSKSLVLLCILINTLCHVFTLELAGNPTFISTKSSLLTASTSSGAAPSNIQIKQEQNPFVISESLSTLNLITRPTSILTSSHTCAVQPITRFASTRPDSSNSGRRPAYCSSRFTLSIGSGNDKNSRTKNSSFSATFAGLTGDSVTVKANHGSDESGFLSVSMEPEKRSRAPHFFLFFSVKLKDRQIQLYELDALFQNYNPDILRNENLRADLYNNAVCKPDPEIVKANHFSPGSVSHPRGSMSKSGHDLPNKPLAPIILAAEKSLGHS</sequence>
<evidence type="ECO:0000313" key="3">
    <source>
        <dbReference type="EMBL" id="KAK3005263.1"/>
    </source>
</evidence>
<protein>
    <submittedName>
        <fullName evidence="3">Uncharacterized protein</fullName>
    </submittedName>
</protein>
<keyword evidence="2" id="KW-0812">Transmembrane</keyword>
<keyword evidence="2" id="KW-1133">Transmembrane helix</keyword>
<organism evidence="3 4">
    <name type="scientific">Escallonia herrerae</name>
    <dbReference type="NCBI Taxonomy" id="1293975"/>
    <lineage>
        <taxon>Eukaryota</taxon>
        <taxon>Viridiplantae</taxon>
        <taxon>Streptophyta</taxon>
        <taxon>Embryophyta</taxon>
        <taxon>Tracheophyta</taxon>
        <taxon>Spermatophyta</taxon>
        <taxon>Magnoliopsida</taxon>
        <taxon>eudicotyledons</taxon>
        <taxon>Gunneridae</taxon>
        <taxon>Pentapetalae</taxon>
        <taxon>asterids</taxon>
        <taxon>campanulids</taxon>
        <taxon>Escalloniales</taxon>
        <taxon>Escalloniaceae</taxon>
        <taxon>Escallonia</taxon>
    </lineage>
</organism>
<name>A0AA89AKD6_9ASTE</name>
<comment type="caution">
    <text evidence="3">The sequence shown here is derived from an EMBL/GenBank/DDBJ whole genome shotgun (WGS) entry which is preliminary data.</text>
</comment>
<feature type="transmembrane region" description="Helical" evidence="2">
    <location>
        <begin position="21"/>
        <end position="41"/>
    </location>
</feature>
<evidence type="ECO:0000256" key="1">
    <source>
        <dbReference type="SAM" id="MobiDB-lite"/>
    </source>
</evidence>
<evidence type="ECO:0000256" key="2">
    <source>
        <dbReference type="SAM" id="Phobius"/>
    </source>
</evidence>
<reference evidence="3" key="1">
    <citation type="submission" date="2022-12" db="EMBL/GenBank/DDBJ databases">
        <title>Draft genome assemblies for two species of Escallonia (Escalloniales).</title>
        <authorList>
            <person name="Chanderbali A."/>
            <person name="Dervinis C."/>
            <person name="Anghel I."/>
            <person name="Soltis D."/>
            <person name="Soltis P."/>
            <person name="Zapata F."/>
        </authorList>
    </citation>
    <scope>NUCLEOTIDE SEQUENCE</scope>
    <source>
        <strain evidence="3">UCBG64.0493</strain>
        <tissue evidence="3">Leaf</tissue>
    </source>
</reference>
<proteinExistence type="predicted"/>
<dbReference type="Proteomes" id="UP001188597">
    <property type="component" value="Unassembled WGS sequence"/>
</dbReference>
<feature type="region of interest" description="Disordered" evidence="1">
    <location>
        <begin position="244"/>
        <end position="267"/>
    </location>
</feature>
<keyword evidence="4" id="KW-1185">Reference proteome</keyword>
<dbReference type="AlphaFoldDB" id="A0AA89AKD6"/>
<dbReference type="EMBL" id="JAVXUP010002154">
    <property type="protein sequence ID" value="KAK3005263.1"/>
    <property type="molecule type" value="Genomic_DNA"/>
</dbReference>